<evidence type="ECO:0000313" key="6">
    <source>
        <dbReference type="Proteomes" id="UP001059859"/>
    </source>
</evidence>
<dbReference type="EMBL" id="CP104275">
    <property type="protein sequence ID" value="UWX96279.1"/>
    <property type="molecule type" value="Genomic_DNA"/>
</dbReference>
<dbReference type="Proteomes" id="UP001059859">
    <property type="component" value="Chromosome"/>
</dbReference>
<feature type="transmembrane region" description="Helical" evidence="2">
    <location>
        <begin position="191"/>
        <end position="210"/>
    </location>
</feature>
<feature type="transmembrane region" description="Helical" evidence="2">
    <location>
        <begin position="217"/>
        <end position="237"/>
    </location>
</feature>
<dbReference type="InterPro" id="IPR002656">
    <property type="entry name" value="Acyl_transf_3_dom"/>
</dbReference>
<gene>
    <name evidence="5" type="ORF">N2K95_11450</name>
</gene>
<evidence type="ECO:0000259" key="3">
    <source>
        <dbReference type="Pfam" id="PF01757"/>
    </source>
</evidence>
<feature type="transmembrane region" description="Helical" evidence="2">
    <location>
        <begin position="119"/>
        <end position="138"/>
    </location>
</feature>
<evidence type="ECO:0000256" key="2">
    <source>
        <dbReference type="SAM" id="Phobius"/>
    </source>
</evidence>
<dbReference type="Pfam" id="PF19040">
    <property type="entry name" value="SGNH"/>
    <property type="match status" value="1"/>
</dbReference>
<reference evidence="5" key="1">
    <citation type="submission" date="2022-09" db="EMBL/GenBank/DDBJ databases">
        <title>Novel species in genus Arthrobacter.</title>
        <authorList>
            <person name="Liu Y."/>
        </authorList>
    </citation>
    <scope>NUCLEOTIDE SEQUENCE</scope>
    <source>
        <strain evidence="5">Zg-Y815</strain>
    </source>
</reference>
<feature type="transmembrane region" description="Helical" evidence="2">
    <location>
        <begin position="79"/>
        <end position="98"/>
    </location>
</feature>
<dbReference type="RefSeq" id="WP_260651653.1">
    <property type="nucleotide sequence ID" value="NZ_CP104275.1"/>
</dbReference>
<proteinExistence type="predicted"/>
<keyword evidence="5" id="KW-0808">Transferase</keyword>
<dbReference type="GO" id="GO:0016746">
    <property type="term" value="F:acyltransferase activity"/>
    <property type="evidence" value="ECO:0007669"/>
    <property type="project" value="UniProtKB-KW"/>
</dbReference>
<keyword evidence="5" id="KW-0012">Acyltransferase</keyword>
<dbReference type="PANTHER" id="PTHR23028:SF53">
    <property type="entry name" value="ACYL_TRANSF_3 DOMAIN-CONTAINING PROTEIN"/>
    <property type="match status" value="1"/>
</dbReference>
<accession>A0ABY5YMG7</accession>
<feature type="transmembrane region" description="Helical" evidence="2">
    <location>
        <begin position="372"/>
        <end position="393"/>
    </location>
</feature>
<keyword evidence="6" id="KW-1185">Reference proteome</keyword>
<evidence type="ECO:0000259" key="4">
    <source>
        <dbReference type="Pfam" id="PF19040"/>
    </source>
</evidence>
<feature type="domain" description="SGNH" evidence="4">
    <location>
        <begin position="504"/>
        <end position="720"/>
    </location>
</feature>
<feature type="domain" description="Acyltransferase 3" evidence="3">
    <location>
        <begin position="52"/>
        <end position="390"/>
    </location>
</feature>
<keyword evidence="2" id="KW-1133">Transmembrane helix</keyword>
<evidence type="ECO:0000256" key="1">
    <source>
        <dbReference type="SAM" id="MobiDB-lite"/>
    </source>
</evidence>
<keyword evidence="2" id="KW-0472">Membrane</keyword>
<organism evidence="5 6">
    <name type="scientific">Arthrobacter zhaoxinii</name>
    <dbReference type="NCBI Taxonomy" id="2964616"/>
    <lineage>
        <taxon>Bacteria</taxon>
        <taxon>Bacillati</taxon>
        <taxon>Actinomycetota</taxon>
        <taxon>Actinomycetes</taxon>
        <taxon>Micrococcales</taxon>
        <taxon>Micrococcaceae</taxon>
        <taxon>Arthrobacter</taxon>
    </lineage>
</organism>
<feature type="transmembrane region" description="Helical" evidence="2">
    <location>
        <begin position="243"/>
        <end position="266"/>
    </location>
</feature>
<dbReference type="InterPro" id="IPR043968">
    <property type="entry name" value="SGNH"/>
</dbReference>
<evidence type="ECO:0000313" key="5">
    <source>
        <dbReference type="EMBL" id="UWX96279.1"/>
    </source>
</evidence>
<feature type="transmembrane region" description="Helical" evidence="2">
    <location>
        <begin position="419"/>
        <end position="441"/>
    </location>
</feature>
<feature type="transmembrane region" description="Helical" evidence="2">
    <location>
        <begin position="55"/>
        <end position="73"/>
    </location>
</feature>
<name>A0ABY5YMG7_9MICC</name>
<feature type="compositionally biased region" description="Low complexity" evidence="1">
    <location>
        <begin position="1"/>
        <end position="22"/>
    </location>
</feature>
<protein>
    <submittedName>
        <fullName evidence="5">Acyltransferase</fullName>
    </submittedName>
</protein>
<keyword evidence="2" id="KW-0812">Transmembrane</keyword>
<sequence>MPTDSAVAAPGAAAPAEVPGFPGTSGDPLASRRGRRALRSAQGGSAPGIRRDIQGLRALAVVLVLVYHVWPAALPGGFVGVDVFFVISGYLIVGSLVRELNATSTIALASFYARRIRRLLPAATTVLLATLGAAVLLFPEGRWQSVARDVAASSLNVQNWNQAFSTTSYAGATAAVSPLQHYWSLAVEEQFYLVMPVLLLGAAAAVRALGIRAGLPATALAVVCGLSVVSFAHSVQFSTSDPGLAYFFTTTRVWELGLGGILALAAAGGTLPRRLSTAFGWTGILVIFAAAAGFSTAMSFPGWVALVPTAGAALCLIAGQGGDAAAAPWISAGWWQSLRPVAYVGDISYSLYLWHWPVTVFTVYFLGHTPGLLEGAAIIVSSVLLAVLSTRFIEKPFRRLRDKTGSAGRHGAKKATPRGAYALAAVLITVPIAVAAVPYGVVQQKITDLTADYDSGSYPGAMAFDPRDPAAVPGDQPLRPAPAAALADVPDIDRACTSYDPAKTSYEECVFGDPDATRAIVLVGDSHAAQYMAPLDAVARDGGYRLYVLTRNGCPFNAEPLHSDTYVYAPCAAQNLETVRDILDIGPELVVTSAMRPDSYEHALGWSWDSGRRAVDGYLEVLEPLEDAGIGIGVIADIPYPKSSIPDCVVEKDSADDCFVLRSDLAGQDDPLVEAAEQLDGSRTVDLTDYFCDDERCPAVIGNVLAYRDNHMTNTFARTLVLPLREKLGF</sequence>
<feature type="transmembrane region" description="Helical" evidence="2">
    <location>
        <begin position="278"/>
        <end position="298"/>
    </location>
</feature>
<dbReference type="InterPro" id="IPR050879">
    <property type="entry name" value="Acyltransferase_3"/>
</dbReference>
<dbReference type="PANTHER" id="PTHR23028">
    <property type="entry name" value="ACETYLTRANSFERASE"/>
    <property type="match status" value="1"/>
</dbReference>
<feature type="region of interest" description="Disordered" evidence="1">
    <location>
        <begin position="1"/>
        <end position="26"/>
    </location>
</feature>
<dbReference type="Pfam" id="PF01757">
    <property type="entry name" value="Acyl_transf_3"/>
    <property type="match status" value="1"/>
</dbReference>